<reference evidence="2 3" key="1">
    <citation type="submission" date="2023-01" db="EMBL/GenBank/DDBJ databases">
        <title>Analysis of 21 Apiospora genomes using comparative genomics revels a genus with tremendous synthesis potential of carbohydrate active enzymes and secondary metabolites.</title>
        <authorList>
            <person name="Sorensen T."/>
        </authorList>
    </citation>
    <scope>NUCLEOTIDE SEQUENCE [LARGE SCALE GENOMIC DNA]</scope>
    <source>
        <strain evidence="2 3">CBS 24483</strain>
    </source>
</reference>
<sequence>MSPSSPTAVGQLLATYDKTPPEYFARLHNNSALRRWSLVGLMLARYTSKGASAPHRAVQGPVVRRSSQEPLREAESKASSLPADYRRHQQAPGMIAERWQIDGPMNVPAMFEPALDENGLTLVPTDEQTVVRAGLGPEEARQGSRFSSPLSLGTERITAKPHHPLTLMVQFPGPGIGQQHQKAWNNIKLASDCSHSDMGWIFRETRLLPTLNDQNKNGLFGDRRPHQAKKQVPRPTGRCQKMDFAYEIACSKSIM</sequence>
<gene>
    <name evidence="2" type="ORF">PG986_001691</name>
</gene>
<feature type="compositionally biased region" description="Basic and acidic residues" evidence="1">
    <location>
        <begin position="66"/>
        <end position="76"/>
    </location>
</feature>
<feature type="region of interest" description="Disordered" evidence="1">
    <location>
        <begin position="52"/>
        <end position="86"/>
    </location>
</feature>
<dbReference type="EMBL" id="JAQQWE010000001">
    <property type="protein sequence ID" value="KAK7967414.1"/>
    <property type="molecule type" value="Genomic_DNA"/>
</dbReference>
<evidence type="ECO:0000313" key="2">
    <source>
        <dbReference type="EMBL" id="KAK7967414.1"/>
    </source>
</evidence>
<dbReference type="GeneID" id="92070975"/>
<accession>A0ABR1QXQ1</accession>
<dbReference type="Proteomes" id="UP001391051">
    <property type="component" value="Unassembled WGS sequence"/>
</dbReference>
<evidence type="ECO:0000313" key="3">
    <source>
        <dbReference type="Proteomes" id="UP001391051"/>
    </source>
</evidence>
<dbReference type="RefSeq" id="XP_066706806.1">
    <property type="nucleotide sequence ID" value="XM_066837913.1"/>
</dbReference>
<name>A0ABR1QXQ1_9PEZI</name>
<feature type="region of interest" description="Disordered" evidence="1">
    <location>
        <begin position="216"/>
        <end position="235"/>
    </location>
</feature>
<comment type="caution">
    <text evidence="2">The sequence shown here is derived from an EMBL/GenBank/DDBJ whole genome shotgun (WGS) entry which is preliminary data.</text>
</comment>
<proteinExistence type="predicted"/>
<evidence type="ECO:0000256" key="1">
    <source>
        <dbReference type="SAM" id="MobiDB-lite"/>
    </source>
</evidence>
<protein>
    <submittedName>
        <fullName evidence="2">Uncharacterized protein</fullName>
    </submittedName>
</protein>
<organism evidence="2 3">
    <name type="scientific">Apiospora aurea</name>
    <dbReference type="NCBI Taxonomy" id="335848"/>
    <lineage>
        <taxon>Eukaryota</taxon>
        <taxon>Fungi</taxon>
        <taxon>Dikarya</taxon>
        <taxon>Ascomycota</taxon>
        <taxon>Pezizomycotina</taxon>
        <taxon>Sordariomycetes</taxon>
        <taxon>Xylariomycetidae</taxon>
        <taxon>Amphisphaeriales</taxon>
        <taxon>Apiosporaceae</taxon>
        <taxon>Apiospora</taxon>
    </lineage>
</organism>
<keyword evidence="3" id="KW-1185">Reference proteome</keyword>